<name>A0A2T5AZC9_MYCDI</name>
<gene>
    <name evidence="1" type="ORF">C7449_108113</name>
</gene>
<accession>A0A2T5AZC9</accession>
<keyword evidence="2" id="KW-1185">Reference proteome</keyword>
<evidence type="ECO:0000313" key="1">
    <source>
        <dbReference type="EMBL" id="PTM92065.1"/>
    </source>
</evidence>
<dbReference type="AlphaFoldDB" id="A0A2T5AZC9"/>
<reference evidence="1 2" key="1">
    <citation type="submission" date="2018-04" db="EMBL/GenBank/DDBJ databases">
        <title>Genomic Encyclopedia of Type Strains, Phase IV (KMG-IV): sequencing the most valuable type-strain genomes for metagenomic binning, comparative biology and taxonomic classification.</title>
        <authorList>
            <person name="Goeker M."/>
        </authorList>
    </citation>
    <scope>NUCLEOTIDE SEQUENCE [LARGE SCALE GENOMIC DNA]</scope>
    <source>
        <strain evidence="1 2">DSM 7138</strain>
    </source>
</reference>
<comment type="caution">
    <text evidence="1">The sequence shown here is derived from an EMBL/GenBank/DDBJ whole genome shotgun (WGS) entry which is preliminary data.</text>
</comment>
<dbReference type="EMBL" id="PZZZ01000008">
    <property type="protein sequence ID" value="PTM92065.1"/>
    <property type="molecule type" value="Genomic_DNA"/>
</dbReference>
<dbReference type="Proteomes" id="UP000241247">
    <property type="component" value="Unassembled WGS sequence"/>
</dbReference>
<protein>
    <submittedName>
        <fullName evidence="1">Uncharacterized protein</fullName>
    </submittedName>
</protein>
<evidence type="ECO:0000313" key="2">
    <source>
        <dbReference type="Proteomes" id="UP000241247"/>
    </source>
</evidence>
<proteinExistence type="predicted"/>
<sequence>MGRFLKALPCAHSTGDFEKHEEFVYGRRGRLPI</sequence>
<organism evidence="1 2">
    <name type="scientific">Mycoplana dimorpha</name>
    <dbReference type="NCBI Taxonomy" id="28320"/>
    <lineage>
        <taxon>Bacteria</taxon>
        <taxon>Pseudomonadati</taxon>
        <taxon>Pseudomonadota</taxon>
        <taxon>Alphaproteobacteria</taxon>
        <taxon>Hyphomicrobiales</taxon>
        <taxon>Rhizobiaceae</taxon>
        <taxon>Mycoplana</taxon>
    </lineage>
</organism>